<keyword evidence="1" id="KW-0472">Membrane</keyword>
<evidence type="ECO:0000256" key="1">
    <source>
        <dbReference type="SAM" id="Phobius"/>
    </source>
</evidence>
<reference evidence="2 3" key="1">
    <citation type="submission" date="2020-01" db="EMBL/GenBank/DDBJ databases">
        <title>Spongiivirga citrea KCTC 32990T.</title>
        <authorList>
            <person name="Wang G."/>
        </authorList>
    </citation>
    <scope>NUCLEOTIDE SEQUENCE [LARGE SCALE GENOMIC DNA]</scope>
    <source>
        <strain evidence="2 3">KCTC 32990</strain>
    </source>
</reference>
<proteinExistence type="predicted"/>
<keyword evidence="1" id="KW-0812">Transmembrane</keyword>
<organism evidence="2 3">
    <name type="scientific">Spongiivirga citrea</name>
    <dbReference type="NCBI Taxonomy" id="1481457"/>
    <lineage>
        <taxon>Bacteria</taxon>
        <taxon>Pseudomonadati</taxon>
        <taxon>Bacteroidota</taxon>
        <taxon>Flavobacteriia</taxon>
        <taxon>Flavobacteriales</taxon>
        <taxon>Flavobacteriaceae</taxon>
        <taxon>Spongiivirga</taxon>
    </lineage>
</organism>
<feature type="transmembrane region" description="Helical" evidence="1">
    <location>
        <begin position="203"/>
        <end position="223"/>
    </location>
</feature>
<comment type="caution">
    <text evidence="2">The sequence shown here is derived from an EMBL/GenBank/DDBJ whole genome shotgun (WGS) entry which is preliminary data.</text>
</comment>
<evidence type="ECO:0000313" key="3">
    <source>
        <dbReference type="Proteomes" id="UP000474296"/>
    </source>
</evidence>
<protein>
    <submittedName>
        <fullName evidence="2">Uncharacterized protein</fullName>
    </submittedName>
</protein>
<accession>A0A6M0CHT2</accession>
<keyword evidence="3" id="KW-1185">Reference proteome</keyword>
<keyword evidence="1" id="KW-1133">Transmembrane helix</keyword>
<name>A0A6M0CHT2_9FLAO</name>
<dbReference type="Proteomes" id="UP000474296">
    <property type="component" value="Unassembled WGS sequence"/>
</dbReference>
<dbReference type="EMBL" id="JAABOQ010000004">
    <property type="protein sequence ID" value="NER17508.1"/>
    <property type="molecule type" value="Genomic_DNA"/>
</dbReference>
<dbReference type="RefSeq" id="WP_164032103.1">
    <property type="nucleotide sequence ID" value="NZ_JAABOQ010000004.1"/>
</dbReference>
<feature type="transmembrane region" description="Helical" evidence="1">
    <location>
        <begin position="169"/>
        <end position="191"/>
    </location>
</feature>
<sequence length="242" mass="28070">MLLKKTNIENALSRARKRDLKDVDILSQVYAVLEKEASKEERIEKAIKGAPSMPYNNFDFELLDSNRIYHIAQIKKICIDYRLRFLDSKYFKSKIPQRAISEIKALEKSHNIEIDSFKIIAPSKLFKLEKADDPLLFTPIGNGYFYLIHKWGNDLHPLRKLLMMPFKSFPNLMFVMILVSYLLTSIIPTGIFSKNGASNTEFLMLFLFMLKSVVGVVLFYGFALGKSFNTLIWNSKYDRANF</sequence>
<evidence type="ECO:0000313" key="2">
    <source>
        <dbReference type="EMBL" id="NER17508.1"/>
    </source>
</evidence>
<dbReference type="AlphaFoldDB" id="A0A6M0CHT2"/>
<gene>
    <name evidence="2" type="ORF">GWK10_09820</name>
</gene>